<gene>
    <name evidence="2" type="ORF">J2Z76_002102</name>
</gene>
<keyword evidence="3" id="KW-1185">Reference proteome</keyword>
<feature type="transmembrane region" description="Helical" evidence="1">
    <location>
        <begin position="20"/>
        <end position="47"/>
    </location>
</feature>
<keyword evidence="1" id="KW-0472">Membrane</keyword>
<dbReference type="RefSeq" id="WP_209511976.1">
    <property type="nucleotide sequence ID" value="NZ_JAGGKS010000006.1"/>
</dbReference>
<dbReference type="Proteomes" id="UP001519342">
    <property type="component" value="Unassembled WGS sequence"/>
</dbReference>
<keyword evidence="1" id="KW-1133">Transmembrane helix</keyword>
<dbReference type="EMBL" id="JAGGKS010000006">
    <property type="protein sequence ID" value="MBP1926237.1"/>
    <property type="molecule type" value="Genomic_DNA"/>
</dbReference>
<reference evidence="2 3" key="1">
    <citation type="submission" date="2021-03" db="EMBL/GenBank/DDBJ databases">
        <title>Genomic Encyclopedia of Type Strains, Phase IV (KMG-IV): sequencing the most valuable type-strain genomes for metagenomic binning, comparative biology and taxonomic classification.</title>
        <authorList>
            <person name="Goeker M."/>
        </authorList>
    </citation>
    <scope>NUCLEOTIDE SEQUENCE [LARGE SCALE GENOMIC DNA]</scope>
    <source>
        <strain evidence="2 3">DSM 24004</strain>
    </source>
</reference>
<protein>
    <recommendedName>
        <fullName evidence="4">Type 4 fimbrial biogenesis protein PilX N-terminal domain-containing protein</fullName>
    </recommendedName>
</protein>
<proteinExistence type="predicted"/>
<evidence type="ECO:0000313" key="3">
    <source>
        <dbReference type="Proteomes" id="UP001519342"/>
    </source>
</evidence>
<keyword evidence="1" id="KW-0812">Transmembrane</keyword>
<evidence type="ECO:0008006" key="4">
    <source>
        <dbReference type="Google" id="ProtNLM"/>
    </source>
</evidence>
<evidence type="ECO:0000313" key="2">
    <source>
        <dbReference type="EMBL" id="MBP1926237.1"/>
    </source>
</evidence>
<name>A0ABS4GF18_9FIRM</name>
<sequence length="188" mass="21656">MFSVEENKSENRTYSSTPFGIGGTLIMVIFVSLCLTIFSTLSFTTAYSDLKLSIKTQEMVKDYYVAHGRAEEKLSQIYGKLLLSQSYLNTKVDNSISILENYNIIAKNKVLELEGIKVLESREEVKDFGFTVYYEALGNFNQKICVTLNIYYDKIKNKPYYEVVSWNLANIDLPSYEEDVYDLWEGID</sequence>
<comment type="caution">
    <text evidence="2">The sequence shown here is derived from an EMBL/GenBank/DDBJ whole genome shotgun (WGS) entry which is preliminary data.</text>
</comment>
<accession>A0ABS4GF18</accession>
<evidence type="ECO:0000256" key="1">
    <source>
        <dbReference type="SAM" id="Phobius"/>
    </source>
</evidence>
<organism evidence="2 3">
    <name type="scientific">Sedimentibacter acidaminivorans</name>
    <dbReference type="NCBI Taxonomy" id="913099"/>
    <lineage>
        <taxon>Bacteria</taxon>
        <taxon>Bacillati</taxon>
        <taxon>Bacillota</taxon>
        <taxon>Tissierellia</taxon>
        <taxon>Sedimentibacter</taxon>
    </lineage>
</organism>